<keyword evidence="6" id="KW-0812">Transmembrane</keyword>
<keyword evidence="5" id="KW-0325">Glycoprotein</keyword>
<dbReference type="GO" id="GO:0019955">
    <property type="term" value="F:cytokine binding"/>
    <property type="evidence" value="ECO:0007669"/>
    <property type="project" value="TreeGrafter"/>
</dbReference>
<dbReference type="PANTHER" id="PTHR23036">
    <property type="entry name" value="CYTOKINE RECEPTOR"/>
    <property type="match status" value="1"/>
</dbReference>
<evidence type="ECO:0000256" key="3">
    <source>
        <dbReference type="ARBA" id="ARBA00023157"/>
    </source>
</evidence>
<keyword evidence="3" id="KW-1015">Disulfide bond</keyword>
<feature type="domain" description="Fibronectin type-III" evidence="7">
    <location>
        <begin position="74"/>
        <end position="170"/>
    </location>
</feature>
<dbReference type="EMBL" id="MU825420">
    <property type="protein sequence ID" value="KAJ7390095.1"/>
    <property type="molecule type" value="Genomic_DNA"/>
</dbReference>
<evidence type="ECO:0000256" key="6">
    <source>
        <dbReference type="SAM" id="Phobius"/>
    </source>
</evidence>
<keyword evidence="6" id="KW-0472">Membrane</keyword>
<feature type="domain" description="Fibronectin type-III" evidence="7">
    <location>
        <begin position="710"/>
        <end position="827"/>
    </location>
</feature>
<dbReference type="FunFam" id="2.60.40.10:FF:000360">
    <property type="entry name" value="Sidekick cell adhesion molecule 2"/>
    <property type="match status" value="1"/>
</dbReference>
<dbReference type="PROSITE" id="PS50853">
    <property type="entry name" value="FN3"/>
    <property type="match status" value="8"/>
</dbReference>
<dbReference type="InterPro" id="IPR013783">
    <property type="entry name" value="Ig-like_fold"/>
</dbReference>
<dbReference type="SMART" id="SM00060">
    <property type="entry name" value="FN3"/>
    <property type="match status" value="9"/>
</dbReference>
<proteinExistence type="predicted"/>
<keyword evidence="9" id="KW-1185">Reference proteome</keyword>
<evidence type="ECO:0000256" key="1">
    <source>
        <dbReference type="ARBA" id="ARBA00022729"/>
    </source>
</evidence>
<name>A0A9W9ZYZ9_9CNID</name>
<evidence type="ECO:0000259" key="7">
    <source>
        <dbReference type="PROSITE" id="PS50853"/>
    </source>
</evidence>
<reference evidence="8" key="1">
    <citation type="submission" date="2023-01" db="EMBL/GenBank/DDBJ databases">
        <title>Genome assembly of the deep-sea coral Lophelia pertusa.</title>
        <authorList>
            <person name="Herrera S."/>
            <person name="Cordes E."/>
        </authorList>
    </citation>
    <scope>NUCLEOTIDE SEQUENCE</scope>
    <source>
        <strain evidence="8">USNM1676648</strain>
        <tissue evidence="8">Polyp</tissue>
    </source>
</reference>
<dbReference type="AlphaFoldDB" id="A0A9W9ZYZ9"/>
<evidence type="ECO:0000313" key="9">
    <source>
        <dbReference type="Proteomes" id="UP001163046"/>
    </source>
</evidence>
<dbReference type="InterPro" id="IPR036116">
    <property type="entry name" value="FN3_sf"/>
</dbReference>
<dbReference type="GO" id="GO:0043235">
    <property type="term" value="C:receptor complex"/>
    <property type="evidence" value="ECO:0007669"/>
    <property type="project" value="TreeGrafter"/>
</dbReference>
<feature type="domain" description="Fibronectin type-III" evidence="7">
    <location>
        <begin position="479"/>
        <end position="577"/>
    </location>
</feature>
<protein>
    <recommendedName>
        <fullName evidence="7">Fibronectin type-III domain-containing protein</fullName>
    </recommendedName>
</protein>
<organism evidence="8 9">
    <name type="scientific">Desmophyllum pertusum</name>
    <dbReference type="NCBI Taxonomy" id="174260"/>
    <lineage>
        <taxon>Eukaryota</taxon>
        <taxon>Metazoa</taxon>
        <taxon>Cnidaria</taxon>
        <taxon>Anthozoa</taxon>
        <taxon>Hexacorallia</taxon>
        <taxon>Scleractinia</taxon>
        <taxon>Caryophylliina</taxon>
        <taxon>Caryophylliidae</taxon>
        <taxon>Desmophyllum</taxon>
    </lineage>
</organism>
<keyword evidence="6" id="KW-1133">Transmembrane helix</keyword>
<dbReference type="CDD" id="cd00063">
    <property type="entry name" value="FN3"/>
    <property type="match status" value="9"/>
</dbReference>
<dbReference type="PANTHER" id="PTHR23036:SF151">
    <property type="entry name" value="FIBRONECTIN TYPE-III DOMAIN-CONTAINING PROTEIN"/>
    <property type="match status" value="1"/>
</dbReference>
<feature type="domain" description="Fibronectin type-III" evidence="7">
    <location>
        <begin position="832"/>
        <end position="940"/>
    </location>
</feature>
<dbReference type="GO" id="GO:0009897">
    <property type="term" value="C:external side of plasma membrane"/>
    <property type="evidence" value="ECO:0007669"/>
    <property type="project" value="TreeGrafter"/>
</dbReference>
<keyword evidence="4" id="KW-0675">Receptor</keyword>
<feature type="domain" description="Fibronectin type-III" evidence="7">
    <location>
        <begin position="279"/>
        <end position="373"/>
    </location>
</feature>
<accession>A0A9W9ZYZ9</accession>
<evidence type="ECO:0000313" key="8">
    <source>
        <dbReference type="EMBL" id="KAJ7390095.1"/>
    </source>
</evidence>
<dbReference type="GO" id="GO:0004896">
    <property type="term" value="F:cytokine receptor activity"/>
    <property type="evidence" value="ECO:0007669"/>
    <property type="project" value="TreeGrafter"/>
</dbReference>
<gene>
    <name evidence="8" type="ORF">OS493_027126</name>
</gene>
<dbReference type="SUPFAM" id="SSF49265">
    <property type="entry name" value="Fibronectin type III"/>
    <property type="match status" value="7"/>
</dbReference>
<keyword evidence="1" id="KW-0732">Signal</keyword>
<feature type="domain" description="Fibronectin type-III" evidence="7">
    <location>
        <begin position="378"/>
        <end position="471"/>
    </location>
</feature>
<dbReference type="InterPro" id="IPR050379">
    <property type="entry name" value="Type-I_Cytokine_Rcpt"/>
</dbReference>
<feature type="domain" description="Fibronectin type-III" evidence="7">
    <location>
        <begin position="175"/>
        <end position="274"/>
    </location>
</feature>
<feature type="domain" description="Fibronectin type-III" evidence="7">
    <location>
        <begin position="582"/>
        <end position="705"/>
    </location>
</feature>
<dbReference type="Proteomes" id="UP001163046">
    <property type="component" value="Unassembled WGS sequence"/>
</dbReference>
<evidence type="ECO:0000256" key="5">
    <source>
        <dbReference type="ARBA" id="ARBA00023180"/>
    </source>
</evidence>
<dbReference type="Pfam" id="PF00041">
    <property type="entry name" value="fn3"/>
    <property type="match status" value="7"/>
</dbReference>
<comment type="caution">
    <text evidence="8">The sequence shown here is derived from an EMBL/GenBank/DDBJ whole genome shotgun (WGS) entry which is preliminary data.</text>
</comment>
<dbReference type="Gene3D" id="2.60.40.10">
    <property type="entry name" value="Immunoglobulins"/>
    <property type="match status" value="10"/>
</dbReference>
<evidence type="ECO:0000256" key="2">
    <source>
        <dbReference type="ARBA" id="ARBA00022737"/>
    </source>
</evidence>
<dbReference type="InterPro" id="IPR003961">
    <property type="entry name" value="FN3_dom"/>
</dbReference>
<sequence>MLLPDAAPVIYSVLPSSSEECKLSWNPIPAEHHRGVLLGFRVVYTAVNDTKDSSNITVDKSIYENVTVNVPSRRPGDRRVYNITSTSCEIRWGPVPVKRRNGIITGYQVKYSTRSSQSPTYIDIEADTYSYRLTGLDIYTKYWISVVGKTSVGAGEHKWRSRTHFTTEADYPSASPTGLSVVASTPQTCEITWSPIPDEDINGELVSYEVHAVKNDSADQGLDAGITVLVCNYTTKINVSKLEVFTVYNIKVAVNNHILSGNYSEAVECTTGEVAPSLPPRNIRGYNTSGTSIMILWDPVPEAYRNGIIREYHFHIWPLELPDSNFSDVNTTGDLYKEFTGLHPFWNYSIEMAAKTVARGNFSEPIIITTGEAAPETAPQIVQVYNTSGRSIFVQWTPPPGPIPGILRGYKIRYQNMNISGPVQEYSVDVSTLSYEIKWLEAYTKYNITVLAFTVADGLESIPEMVYTDKKILPPPDGIPENLELGGKTSTSCELRWKAAGNSIADPDGATLGYYIYYRRVGSNDTFAKWDVQGTNITNSTVQDLEEFTSYEFNIVAYNNYGEGNASDAFHCKTEEDAPSLPPLNITSLRVTPRGIEFEWDFPPERDWNGIIRGFNIMYYRKDEGNSSAKFVDVPINSLNVQLPVNTGNTGKAGNISNSRRKRATDLAWSLTGLEEYKIYIIRVLLYTVGNSEYSPPVEIQTAEDAPSSPPTGILANNGSSTSIWVTWSEVPDIDQNGVIRGFLIGYWEKRDPAGTVTYANVSESSAVQLQVGQQSDRRRKRAAGGTSYKYVLNGLKIWTEYLVRVAAYTVSLGTFSEPYLVRTDEGVPCLPPQYVTYDVPGMTVLLTKWKPVPKHCHNGVILGYRVKYRRLDGASQARIENTTVDVRYAFLYDMDIYANYSIEISAFTRKGDGNATLDLAMPDALGAKSTPINVTAYNYTSTTSINVTWNPIEDELILERMLGYRVSYRAVRIGDEDVKEGEQPPTYNFTVRKTTLDAVIEGLDTYTRYQINVSGFTRRGDGPSAITAGDTCRCHKRLATNYRLFPPYVDQLEVTGDGNFTVANMTGMLPAILDNLVVTCCQTCAAHGRSYVDFKYNGTNGTAEQNSEQEMKFLIEDRNDLSFPVYGWKWQKYYSAYYRYIPLVESPGVAFIIIENEALSPSERLCNEIYATWPYGVVTTLLVALAGIIMWFLVRNNSLIVVSTMDAAIT</sequence>
<evidence type="ECO:0000256" key="4">
    <source>
        <dbReference type="ARBA" id="ARBA00023170"/>
    </source>
</evidence>
<keyword evidence="2" id="KW-0677">Repeat</keyword>
<feature type="transmembrane region" description="Helical" evidence="6">
    <location>
        <begin position="1174"/>
        <end position="1195"/>
    </location>
</feature>
<dbReference type="OrthoDB" id="6381660at2759"/>